<gene>
    <name evidence="13" type="ORF">POTOM_003594</name>
</gene>
<keyword evidence="11" id="KW-0812">Transmembrane</keyword>
<evidence type="ECO:0000256" key="3">
    <source>
        <dbReference type="ARBA" id="ARBA00022622"/>
    </source>
</evidence>
<dbReference type="InterPro" id="IPR039281">
    <property type="entry name" value="AGP3/12/13/14/21"/>
</dbReference>
<protein>
    <submittedName>
        <fullName evidence="13">Uncharacterized protein</fullName>
    </submittedName>
</protein>
<evidence type="ECO:0000256" key="10">
    <source>
        <dbReference type="ARBA" id="ARBA00037868"/>
    </source>
</evidence>
<evidence type="ECO:0000256" key="5">
    <source>
        <dbReference type="ARBA" id="ARBA00022974"/>
    </source>
</evidence>
<evidence type="ECO:0000256" key="8">
    <source>
        <dbReference type="ARBA" id="ARBA00023278"/>
    </source>
</evidence>
<evidence type="ECO:0000256" key="9">
    <source>
        <dbReference type="ARBA" id="ARBA00023288"/>
    </source>
</evidence>
<keyword evidence="6 11" id="KW-0472">Membrane</keyword>
<keyword evidence="11" id="KW-1133">Transmembrane helix</keyword>
<evidence type="ECO:0000256" key="7">
    <source>
        <dbReference type="ARBA" id="ARBA00023180"/>
    </source>
</evidence>
<keyword evidence="14" id="KW-1185">Reference proteome</keyword>
<dbReference type="PANTHER" id="PTHR34114">
    <property type="entry name" value="ARABINOGALACTAN PEPTIDE 1"/>
    <property type="match status" value="1"/>
</dbReference>
<evidence type="ECO:0000256" key="4">
    <source>
        <dbReference type="ARBA" id="ARBA00022729"/>
    </source>
</evidence>
<feature type="signal peptide" evidence="12">
    <location>
        <begin position="1"/>
        <end position="27"/>
    </location>
</feature>
<feature type="chain" id="PRO_5036480843" evidence="12">
    <location>
        <begin position="28"/>
        <end position="144"/>
    </location>
</feature>
<comment type="subcellular location">
    <subcellularLocation>
        <location evidence="10">Endomembrane system</location>
        <topology evidence="10">Lipid-anchor</topology>
    </subcellularLocation>
    <subcellularLocation>
        <location evidence="1">Membrane</location>
        <topology evidence="1">Lipid-anchor</topology>
        <topology evidence="1">GPI-anchor</topology>
    </subcellularLocation>
</comment>
<keyword evidence="9" id="KW-0449">Lipoprotein</keyword>
<dbReference type="GO" id="GO:0012505">
    <property type="term" value="C:endomembrane system"/>
    <property type="evidence" value="ECO:0007669"/>
    <property type="project" value="UniProtKB-SubCell"/>
</dbReference>
<keyword evidence="3" id="KW-0336">GPI-anchor</keyword>
<name>A0A8X8ADT5_POPTO</name>
<evidence type="ECO:0000256" key="11">
    <source>
        <dbReference type="SAM" id="Phobius"/>
    </source>
</evidence>
<dbReference type="PANTHER" id="PTHR34114:SF11">
    <property type="entry name" value="ARABINOGALACTAN PROTEIN 13-RELATED"/>
    <property type="match status" value="1"/>
</dbReference>
<reference evidence="13" key="1">
    <citation type="journal article" date="2020" name="bioRxiv">
        <title>Hybrid origin of Populus tomentosa Carr. identified through genome sequencing and phylogenomic analysis.</title>
        <authorList>
            <person name="An X."/>
            <person name="Gao K."/>
            <person name="Chen Z."/>
            <person name="Li J."/>
            <person name="Yang X."/>
            <person name="Yang X."/>
            <person name="Zhou J."/>
            <person name="Guo T."/>
            <person name="Zhao T."/>
            <person name="Huang S."/>
            <person name="Miao D."/>
            <person name="Khan W.U."/>
            <person name="Rao P."/>
            <person name="Ye M."/>
            <person name="Lei B."/>
            <person name="Liao W."/>
            <person name="Wang J."/>
            <person name="Ji L."/>
            <person name="Li Y."/>
            <person name="Guo B."/>
            <person name="Mustafa N.S."/>
            <person name="Li S."/>
            <person name="Yun Q."/>
            <person name="Keller S.R."/>
            <person name="Mao J."/>
            <person name="Zhang R."/>
            <person name="Strauss S.H."/>
        </authorList>
    </citation>
    <scope>NUCLEOTIDE SEQUENCE</scope>
    <source>
        <strain evidence="13">GM15</strain>
        <tissue evidence="13">Leaf</tissue>
    </source>
</reference>
<evidence type="ECO:0000256" key="6">
    <source>
        <dbReference type="ARBA" id="ARBA00023136"/>
    </source>
</evidence>
<evidence type="ECO:0000313" key="14">
    <source>
        <dbReference type="Proteomes" id="UP000886885"/>
    </source>
</evidence>
<evidence type="ECO:0000256" key="2">
    <source>
        <dbReference type="ARBA" id="ARBA00005835"/>
    </source>
</evidence>
<sequence>MEAMKMKIFVVLMVVLMAFSAMQKAAAADEPAPSPASDATIFVPTFLASLVALAFGTKLKAFVGRMVMSCSLADSIGVYVVIVEESNGLAMKWEPRSFRNCIATEICISDALIPWANVSQNLAGTPPFGMLNGLENIAYCPDVP</sequence>
<dbReference type="EMBL" id="JAAWWB010000002">
    <property type="protein sequence ID" value="KAG6787553.1"/>
    <property type="molecule type" value="Genomic_DNA"/>
</dbReference>
<keyword evidence="8" id="KW-0379">Hydroxylation</keyword>
<proteinExistence type="inferred from homology"/>
<dbReference type="GO" id="GO:0098552">
    <property type="term" value="C:side of membrane"/>
    <property type="evidence" value="ECO:0007669"/>
    <property type="project" value="UniProtKB-KW"/>
</dbReference>
<dbReference type="AlphaFoldDB" id="A0A8X8ADT5"/>
<organism evidence="13 14">
    <name type="scientific">Populus tomentosa</name>
    <name type="common">Chinese white poplar</name>
    <dbReference type="NCBI Taxonomy" id="118781"/>
    <lineage>
        <taxon>Eukaryota</taxon>
        <taxon>Viridiplantae</taxon>
        <taxon>Streptophyta</taxon>
        <taxon>Embryophyta</taxon>
        <taxon>Tracheophyta</taxon>
        <taxon>Spermatophyta</taxon>
        <taxon>Magnoliopsida</taxon>
        <taxon>eudicotyledons</taxon>
        <taxon>Gunneridae</taxon>
        <taxon>Pentapetalae</taxon>
        <taxon>rosids</taxon>
        <taxon>fabids</taxon>
        <taxon>Malpighiales</taxon>
        <taxon>Salicaceae</taxon>
        <taxon>Saliceae</taxon>
        <taxon>Populus</taxon>
    </lineage>
</organism>
<keyword evidence="7" id="KW-0325">Glycoprotein</keyword>
<evidence type="ECO:0000256" key="1">
    <source>
        <dbReference type="ARBA" id="ARBA00004589"/>
    </source>
</evidence>
<feature type="transmembrane region" description="Helical" evidence="11">
    <location>
        <begin position="37"/>
        <end position="56"/>
    </location>
</feature>
<keyword evidence="5" id="KW-0654">Proteoglycan</keyword>
<comment type="similarity">
    <text evidence="2">Belongs to the AG-peptide AGP family.</text>
</comment>
<accession>A0A8X8ADT5</accession>
<comment type="caution">
    <text evidence="13">The sequence shown here is derived from an EMBL/GenBank/DDBJ whole genome shotgun (WGS) entry which is preliminary data.</text>
</comment>
<keyword evidence="4 12" id="KW-0732">Signal</keyword>
<dbReference type="OrthoDB" id="997813at2759"/>
<dbReference type="Proteomes" id="UP000886885">
    <property type="component" value="Chromosome 1D"/>
</dbReference>
<evidence type="ECO:0000256" key="12">
    <source>
        <dbReference type="SAM" id="SignalP"/>
    </source>
</evidence>
<evidence type="ECO:0000313" key="13">
    <source>
        <dbReference type="EMBL" id="KAG6787553.1"/>
    </source>
</evidence>